<reference evidence="2 3" key="1">
    <citation type="submission" date="2022-07" db="EMBL/GenBank/DDBJ databases">
        <authorList>
            <person name="Li W.-J."/>
            <person name="Deng Q.-Q."/>
        </authorList>
    </citation>
    <scope>NUCLEOTIDE SEQUENCE [LARGE SCALE GENOMIC DNA]</scope>
    <source>
        <strain evidence="2 3">SYSU M60028</strain>
    </source>
</reference>
<evidence type="ECO:0000313" key="3">
    <source>
        <dbReference type="Proteomes" id="UP001205890"/>
    </source>
</evidence>
<feature type="region of interest" description="Disordered" evidence="1">
    <location>
        <begin position="1"/>
        <end position="21"/>
    </location>
</feature>
<sequence>MSARSSSPARRSAGPDAPGAAGAAGRLRAVLSHAGLDCECRERLDAALRRFATQETRRAARRALAEARARREDAAAILALLDELDHLTSEETDRSVFLELSLLFHDLAQAATAGADALAELAREE</sequence>
<dbReference type="RefSeq" id="WP_254737329.1">
    <property type="nucleotide sequence ID" value="NZ_JANCLU010000001.1"/>
</dbReference>
<protein>
    <recommendedName>
        <fullName evidence="4">HPt domain-containing protein</fullName>
    </recommendedName>
</protein>
<gene>
    <name evidence="2" type="ORF">NK718_00240</name>
</gene>
<evidence type="ECO:0000313" key="2">
    <source>
        <dbReference type="EMBL" id="MCP8936932.1"/>
    </source>
</evidence>
<organism evidence="2 3">
    <name type="scientific">Alsobacter ponti</name>
    <dbReference type="NCBI Taxonomy" id="2962936"/>
    <lineage>
        <taxon>Bacteria</taxon>
        <taxon>Pseudomonadati</taxon>
        <taxon>Pseudomonadota</taxon>
        <taxon>Alphaproteobacteria</taxon>
        <taxon>Hyphomicrobiales</taxon>
        <taxon>Alsobacteraceae</taxon>
        <taxon>Alsobacter</taxon>
    </lineage>
</organism>
<evidence type="ECO:0000256" key="1">
    <source>
        <dbReference type="SAM" id="MobiDB-lite"/>
    </source>
</evidence>
<dbReference type="Proteomes" id="UP001205890">
    <property type="component" value="Unassembled WGS sequence"/>
</dbReference>
<comment type="caution">
    <text evidence="2">The sequence shown here is derived from an EMBL/GenBank/DDBJ whole genome shotgun (WGS) entry which is preliminary data.</text>
</comment>
<proteinExistence type="predicted"/>
<accession>A0ABT1L6B8</accession>
<evidence type="ECO:0008006" key="4">
    <source>
        <dbReference type="Google" id="ProtNLM"/>
    </source>
</evidence>
<keyword evidence="3" id="KW-1185">Reference proteome</keyword>
<dbReference type="EMBL" id="JANCLU010000001">
    <property type="protein sequence ID" value="MCP8936932.1"/>
    <property type="molecule type" value="Genomic_DNA"/>
</dbReference>
<name>A0ABT1L6B8_9HYPH</name>